<dbReference type="EMBL" id="LMWM01000009">
    <property type="protein sequence ID" value="KUM88895.1"/>
    <property type="molecule type" value="Genomic_DNA"/>
</dbReference>
<proteinExistence type="predicted"/>
<protein>
    <recommendedName>
        <fullName evidence="4">Secreted protein</fullName>
    </recommendedName>
</protein>
<dbReference type="AlphaFoldDB" id="A0A117PSB9"/>
<reference evidence="2 3" key="1">
    <citation type="submission" date="2015-10" db="EMBL/GenBank/DDBJ databases">
        <title>Draft genome sequence of Streptomyces pseudovenezuelae DSM 40212, type strain for the species Streptomyces pseudovenezuelae.</title>
        <authorList>
            <person name="Ruckert C."/>
            <person name="Winkler A."/>
            <person name="Kalinowski J."/>
            <person name="Kampfer P."/>
            <person name="Glaeser S."/>
        </authorList>
    </citation>
    <scope>NUCLEOTIDE SEQUENCE [LARGE SCALE GENOMIC DNA]</scope>
    <source>
        <strain evidence="2 3">DSM 40212</strain>
    </source>
</reference>
<feature type="chain" id="PRO_5007153540" description="Secreted protein" evidence="1">
    <location>
        <begin position="26"/>
        <end position="139"/>
    </location>
</feature>
<feature type="signal peptide" evidence="1">
    <location>
        <begin position="1"/>
        <end position="25"/>
    </location>
</feature>
<evidence type="ECO:0000313" key="3">
    <source>
        <dbReference type="Proteomes" id="UP000053039"/>
    </source>
</evidence>
<dbReference type="RefSeq" id="WP_031042782.1">
    <property type="nucleotide sequence ID" value="NZ_JBEYZI010000018.1"/>
</dbReference>
<dbReference type="Proteomes" id="UP000053039">
    <property type="component" value="Unassembled WGS sequence"/>
</dbReference>
<evidence type="ECO:0008006" key="4">
    <source>
        <dbReference type="Google" id="ProtNLM"/>
    </source>
</evidence>
<dbReference type="OrthoDB" id="4330743at2"/>
<organism evidence="2 3">
    <name type="scientific">Streptomyces pseudovenezuelae</name>
    <dbReference type="NCBI Taxonomy" id="67350"/>
    <lineage>
        <taxon>Bacteria</taxon>
        <taxon>Bacillati</taxon>
        <taxon>Actinomycetota</taxon>
        <taxon>Actinomycetes</taxon>
        <taxon>Kitasatosporales</taxon>
        <taxon>Streptomycetaceae</taxon>
        <taxon>Streptomyces</taxon>
        <taxon>Streptomyces aurantiacus group</taxon>
    </lineage>
</organism>
<keyword evidence="1" id="KW-0732">Signal</keyword>
<evidence type="ECO:0000313" key="2">
    <source>
        <dbReference type="EMBL" id="KUM88895.1"/>
    </source>
</evidence>
<comment type="caution">
    <text evidence="2">The sequence shown here is derived from an EMBL/GenBank/DDBJ whole genome shotgun (WGS) entry which is preliminary data.</text>
</comment>
<accession>A0A117PSB9</accession>
<evidence type="ECO:0000256" key="1">
    <source>
        <dbReference type="SAM" id="SignalP"/>
    </source>
</evidence>
<name>A0A117PSB9_9ACTN</name>
<gene>
    <name evidence="2" type="ORF">AQI94_10115</name>
</gene>
<sequence>MRVKALAVAAAAAGALVFGAVPADAAPYWQTVNTGSSDWFCTAYKHHSVSDHVNWKVCEVTNADNHAQVVVIVQNAASTAITIGGSVRSSYGSAGECFTSTLNPGFTRACYGRTVLYSSDAWWIQGTLTVNGDKDIWTS</sequence>